<dbReference type="SUPFAM" id="SSF48498">
    <property type="entry name" value="Tetracyclin repressor-like, C-terminal domain"/>
    <property type="match status" value="1"/>
</dbReference>
<evidence type="ECO:0000256" key="1">
    <source>
        <dbReference type="ARBA" id="ARBA00023015"/>
    </source>
</evidence>
<dbReference type="Gene3D" id="1.10.357.10">
    <property type="entry name" value="Tetracycline Repressor, domain 2"/>
    <property type="match status" value="1"/>
</dbReference>
<sequence>MQDPGQGEAAEAGADDRDVHGALFSVGWTGGPMNPLLDQRSNSVKMTFMTSRRTDALSRERIVEATIQILDTAGESGLTLRAVTAHLATGRGAIYHHVTNKDELLAAAADGVISQVVAAAAGGDDPRGSIRALALGIFEAIDARPWVGVQLSREPFQPAVLQIWKAVGVSLSALGVGGTALADAGSALVNYVLGAAGQHAAGARRAPDGAARKEFLDGLAAEWARQDSDPLVQESAALLREHDDRAQFLAGVNIFLAGIFSSEAIAAVRRDASD</sequence>
<dbReference type="InterPro" id="IPR036271">
    <property type="entry name" value="Tet_transcr_reg_TetR-rel_C_sf"/>
</dbReference>
<evidence type="ECO:0000256" key="2">
    <source>
        <dbReference type="ARBA" id="ARBA00023125"/>
    </source>
</evidence>
<name>A0ABQ4BG61_9ACTN</name>
<dbReference type="EMBL" id="BOMS01000090">
    <property type="protein sequence ID" value="GIE69654.1"/>
    <property type="molecule type" value="Genomic_DNA"/>
</dbReference>
<protein>
    <submittedName>
        <fullName evidence="6">TetR family transcriptional regulator</fullName>
    </submittedName>
</protein>
<keyword evidence="2 4" id="KW-0238">DNA-binding</keyword>
<dbReference type="Pfam" id="PF00440">
    <property type="entry name" value="TetR_N"/>
    <property type="match status" value="1"/>
</dbReference>
<reference evidence="6 7" key="1">
    <citation type="submission" date="2021-01" db="EMBL/GenBank/DDBJ databases">
        <title>Whole genome shotgun sequence of Actinoplanes palleronii NBRC 14916.</title>
        <authorList>
            <person name="Komaki H."/>
            <person name="Tamura T."/>
        </authorList>
    </citation>
    <scope>NUCLEOTIDE SEQUENCE [LARGE SCALE GENOMIC DNA]</scope>
    <source>
        <strain evidence="6 7">NBRC 14916</strain>
    </source>
</reference>
<dbReference type="Gene3D" id="1.10.10.60">
    <property type="entry name" value="Homeodomain-like"/>
    <property type="match status" value="1"/>
</dbReference>
<evidence type="ECO:0000313" key="6">
    <source>
        <dbReference type="EMBL" id="GIE69654.1"/>
    </source>
</evidence>
<comment type="caution">
    <text evidence="6">The sequence shown here is derived from an EMBL/GenBank/DDBJ whole genome shotgun (WGS) entry which is preliminary data.</text>
</comment>
<accession>A0ABQ4BG61</accession>
<dbReference type="SUPFAM" id="SSF46689">
    <property type="entry name" value="Homeodomain-like"/>
    <property type="match status" value="1"/>
</dbReference>
<evidence type="ECO:0000313" key="7">
    <source>
        <dbReference type="Proteomes" id="UP000624709"/>
    </source>
</evidence>
<dbReference type="InterPro" id="IPR001647">
    <property type="entry name" value="HTH_TetR"/>
</dbReference>
<keyword evidence="3" id="KW-0804">Transcription</keyword>
<evidence type="ECO:0000256" key="3">
    <source>
        <dbReference type="ARBA" id="ARBA00023163"/>
    </source>
</evidence>
<dbReference type="PANTHER" id="PTHR30055:SF151">
    <property type="entry name" value="TRANSCRIPTIONAL REGULATORY PROTEIN"/>
    <property type="match status" value="1"/>
</dbReference>
<organism evidence="6 7">
    <name type="scientific">Actinoplanes palleronii</name>
    <dbReference type="NCBI Taxonomy" id="113570"/>
    <lineage>
        <taxon>Bacteria</taxon>
        <taxon>Bacillati</taxon>
        <taxon>Actinomycetota</taxon>
        <taxon>Actinomycetes</taxon>
        <taxon>Micromonosporales</taxon>
        <taxon>Micromonosporaceae</taxon>
        <taxon>Actinoplanes</taxon>
    </lineage>
</organism>
<keyword evidence="1" id="KW-0805">Transcription regulation</keyword>
<dbReference type="InterPro" id="IPR050109">
    <property type="entry name" value="HTH-type_TetR-like_transc_reg"/>
</dbReference>
<feature type="domain" description="HTH tetR-type" evidence="5">
    <location>
        <begin position="56"/>
        <end position="116"/>
    </location>
</feature>
<dbReference type="PROSITE" id="PS50977">
    <property type="entry name" value="HTH_TETR_2"/>
    <property type="match status" value="1"/>
</dbReference>
<evidence type="ECO:0000259" key="5">
    <source>
        <dbReference type="PROSITE" id="PS50977"/>
    </source>
</evidence>
<dbReference type="Proteomes" id="UP000624709">
    <property type="component" value="Unassembled WGS sequence"/>
</dbReference>
<dbReference type="PANTHER" id="PTHR30055">
    <property type="entry name" value="HTH-TYPE TRANSCRIPTIONAL REGULATOR RUTR"/>
    <property type="match status" value="1"/>
</dbReference>
<proteinExistence type="predicted"/>
<feature type="DNA-binding region" description="H-T-H motif" evidence="4">
    <location>
        <begin position="79"/>
        <end position="98"/>
    </location>
</feature>
<gene>
    <name evidence="6" type="ORF">Apa02nite_057620</name>
</gene>
<keyword evidence="7" id="KW-1185">Reference proteome</keyword>
<evidence type="ECO:0000256" key="4">
    <source>
        <dbReference type="PROSITE-ProRule" id="PRU00335"/>
    </source>
</evidence>
<dbReference type="InterPro" id="IPR009057">
    <property type="entry name" value="Homeodomain-like_sf"/>
</dbReference>